<reference evidence="8" key="1">
    <citation type="journal article" date="2023" name="Int. J. Syst. Evol. Microbiol.">
        <title>Mesoterricola silvestris gen. nov., sp. nov., Mesoterricola sediminis sp. nov., Geothrix oryzae sp. nov., Geothrix edaphica sp. nov., Geothrix rubra sp. nov., and Geothrix limicola sp. nov., six novel members of Acidobacteriota isolated from soils.</title>
        <authorList>
            <person name="Itoh H."/>
            <person name="Sugisawa Y."/>
            <person name="Mise K."/>
            <person name="Xu Z."/>
            <person name="Kuniyasu M."/>
            <person name="Ushijima N."/>
            <person name="Kawano K."/>
            <person name="Kobayashi E."/>
            <person name="Shiratori Y."/>
            <person name="Masuda Y."/>
            <person name="Senoo K."/>
        </authorList>
    </citation>
    <scope>NUCLEOTIDE SEQUENCE [LARGE SCALE GENOMIC DNA]</scope>
    <source>
        <strain evidence="8">Red222</strain>
    </source>
</reference>
<evidence type="ECO:0000256" key="4">
    <source>
        <dbReference type="ARBA" id="ARBA00022967"/>
    </source>
</evidence>
<evidence type="ECO:0000256" key="5">
    <source>
        <dbReference type="ARBA" id="ARBA00037066"/>
    </source>
</evidence>
<dbReference type="EMBL" id="AP027079">
    <property type="protein sequence ID" value="BDU68235.1"/>
    <property type="molecule type" value="Genomic_DNA"/>
</dbReference>
<dbReference type="InterPro" id="IPR003593">
    <property type="entry name" value="AAA+_ATPase"/>
</dbReference>
<gene>
    <name evidence="7" type="primary">hmuV</name>
    <name evidence="7" type="ORF">GETHOR_03360</name>
</gene>
<keyword evidence="1" id="KW-0813">Transport</keyword>
<dbReference type="RefSeq" id="WP_286354859.1">
    <property type="nucleotide sequence ID" value="NZ_AP027079.1"/>
</dbReference>
<evidence type="ECO:0000313" key="8">
    <source>
        <dbReference type="Proteomes" id="UP001242010"/>
    </source>
</evidence>
<evidence type="ECO:0000256" key="3">
    <source>
        <dbReference type="ARBA" id="ARBA00022840"/>
    </source>
</evidence>
<evidence type="ECO:0000313" key="7">
    <source>
        <dbReference type="EMBL" id="BDU68235.1"/>
    </source>
</evidence>
<dbReference type="CDD" id="cd03214">
    <property type="entry name" value="ABC_Iron-Siderophores_B12_Hemin"/>
    <property type="match status" value="1"/>
</dbReference>
<sequence length="244" mass="26243">MTGAMGPALRAAGLTVPGRLEAVSAELGPGELVAVVGPNGAGKSTLIQALAGLLPADGVVHWNGQPLSRIPTAERGRRLAWVSQEAHFEFAFPVREVVAQGRYAWGDDLTGVAEALAELDLTHLTDRPATRLSGGERHRVGLARALATEAPIQLWDEPVAQLDVRHALEVMRLARRLTDAGSTVVVSLHDLRTAYRFDRVLVLDRGRLVGNGKPHDVLTAALIREVFRVEATFVESLVPELPCE</sequence>
<organism evidence="7 8">
    <name type="scientific">Geothrix oryzae</name>
    <dbReference type="NCBI Taxonomy" id="2927975"/>
    <lineage>
        <taxon>Bacteria</taxon>
        <taxon>Pseudomonadati</taxon>
        <taxon>Acidobacteriota</taxon>
        <taxon>Holophagae</taxon>
        <taxon>Holophagales</taxon>
        <taxon>Holophagaceae</taxon>
        <taxon>Geothrix</taxon>
    </lineage>
</organism>
<dbReference type="SMART" id="SM00382">
    <property type="entry name" value="AAA"/>
    <property type="match status" value="1"/>
</dbReference>
<name>A0ABN6UU12_9BACT</name>
<dbReference type="InterPro" id="IPR027417">
    <property type="entry name" value="P-loop_NTPase"/>
</dbReference>
<dbReference type="Gene3D" id="3.40.50.300">
    <property type="entry name" value="P-loop containing nucleotide triphosphate hydrolases"/>
    <property type="match status" value="1"/>
</dbReference>
<feature type="domain" description="ABC transporter" evidence="6">
    <location>
        <begin position="4"/>
        <end position="230"/>
    </location>
</feature>
<dbReference type="Pfam" id="PF00005">
    <property type="entry name" value="ABC_tran"/>
    <property type="match status" value="1"/>
</dbReference>
<dbReference type="Proteomes" id="UP001242010">
    <property type="component" value="Chromosome"/>
</dbReference>
<evidence type="ECO:0000256" key="1">
    <source>
        <dbReference type="ARBA" id="ARBA00022448"/>
    </source>
</evidence>
<dbReference type="GO" id="GO:0005524">
    <property type="term" value="F:ATP binding"/>
    <property type="evidence" value="ECO:0007669"/>
    <property type="project" value="UniProtKB-KW"/>
</dbReference>
<protein>
    <submittedName>
        <fullName evidence="7">Hemin import ATP-binding protein HmuV</fullName>
    </submittedName>
</protein>
<keyword evidence="4" id="KW-1278">Translocase</keyword>
<proteinExistence type="predicted"/>
<dbReference type="SUPFAM" id="SSF52540">
    <property type="entry name" value="P-loop containing nucleoside triphosphate hydrolases"/>
    <property type="match status" value="1"/>
</dbReference>
<keyword evidence="2" id="KW-0547">Nucleotide-binding</keyword>
<comment type="function">
    <text evidence="5">Part of the ABC transporter complex HmuTUV involved in hemin import. Responsible for energy coupling to the transport system.</text>
</comment>
<dbReference type="PANTHER" id="PTHR42794">
    <property type="entry name" value="HEMIN IMPORT ATP-BINDING PROTEIN HMUV"/>
    <property type="match status" value="1"/>
</dbReference>
<keyword evidence="3 7" id="KW-0067">ATP-binding</keyword>
<dbReference type="PANTHER" id="PTHR42794:SF1">
    <property type="entry name" value="HEMIN IMPORT ATP-BINDING PROTEIN HMUV"/>
    <property type="match status" value="1"/>
</dbReference>
<keyword evidence="8" id="KW-1185">Reference proteome</keyword>
<evidence type="ECO:0000256" key="2">
    <source>
        <dbReference type="ARBA" id="ARBA00022741"/>
    </source>
</evidence>
<evidence type="ECO:0000259" key="6">
    <source>
        <dbReference type="PROSITE" id="PS50893"/>
    </source>
</evidence>
<dbReference type="InterPro" id="IPR003439">
    <property type="entry name" value="ABC_transporter-like_ATP-bd"/>
</dbReference>
<accession>A0ABN6UU12</accession>
<dbReference type="PROSITE" id="PS50893">
    <property type="entry name" value="ABC_TRANSPORTER_2"/>
    <property type="match status" value="1"/>
</dbReference>